<dbReference type="PROSITE" id="PS50113">
    <property type="entry name" value="PAC"/>
    <property type="match status" value="3"/>
</dbReference>
<evidence type="ECO:0000259" key="6">
    <source>
        <dbReference type="PROSITE" id="PS50112"/>
    </source>
</evidence>
<dbReference type="InterPro" id="IPR000700">
    <property type="entry name" value="PAS-assoc_C"/>
</dbReference>
<evidence type="ECO:0000256" key="4">
    <source>
        <dbReference type="ARBA" id="ARBA00022679"/>
    </source>
</evidence>
<dbReference type="InterPro" id="IPR000014">
    <property type="entry name" value="PAS"/>
</dbReference>
<dbReference type="SMART" id="SM00086">
    <property type="entry name" value="PAC"/>
    <property type="match status" value="4"/>
</dbReference>
<dbReference type="InterPro" id="IPR052162">
    <property type="entry name" value="Sensor_kinase/Photoreceptor"/>
</dbReference>
<dbReference type="InterPro" id="IPR035965">
    <property type="entry name" value="PAS-like_dom_sf"/>
</dbReference>
<dbReference type="EMBL" id="WLYX01000001">
    <property type="protein sequence ID" value="MTD33616.1"/>
    <property type="molecule type" value="Genomic_DNA"/>
</dbReference>
<dbReference type="PANTHER" id="PTHR43304:SF1">
    <property type="entry name" value="PAC DOMAIN-CONTAINING PROTEIN"/>
    <property type="match status" value="1"/>
</dbReference>
<dbReference type="Gene3D" id="1.10.287.130">
    <property type="match status" value="1"/>
</dbReference>
<dbReference type="SMART" id="SM00091">
    <property type="entry name" value="PAS"/>
    <property type="match status" value="5"/>
</dbReference>
<dbReference type="Gene3D" id="3.30.450.20">
    <property type="entry name" value="PAS domain"/>
    <property type="match status" value="5"/>
</dbReference>
<dbReference type="SUPFAM" id="SSF55785">
    <property type="entry name" value="PYP-like sensor domain (PAS domain)"/>
    <property type="match status" value="5"/>
</dbReference>
<dbReference type="CDD" id="cd00130">
    <property type="entry name" value="PAS"/>
    <property type="match status" value="3"/>
</dbReference>
<keyword evidence="4" id="KW-0808">Transferase</keyword>
<evidence type="ECO:0000256" key="2">
    <source>
        <dbReference type="ARBA" id="ARBA00012438"/>
    </source>
</evidence>
<feature type="domain" description="PAS" evidence="6">
    <location>
        <begin position="519"/>
        <end position="563"/>
    </location>
</feature>
<name>A0A844GAW6_9NEIS</name>
<protein>
    <recommendedName>
        <fullName evidence="2">histidine kinase</fullName>
        <ecNumber evidence="2">2.7.13.3</ecNumber>
    </recommendedName>
</protein>
<reference evidence="8 9" key="1">
    <citation type="submission" date="2019-11" db="EMBL/GenBank/DDBJ databases">
        <title>Draft genome sequence of Paludibacterium sp. dN18-1.</title>
        <authorList>
            <person name="Im W.-T."/>
        </authorList>
    </citation>
    <scope>NUCLEOTIDE SEQUENCE [LARGE SCALE GENOMIC DNA]</scope>
    <source>
        <strain evidence="9">dN 18-1</strain>
    </source>
</reference>
<dbReference type="Pfam" id="PF13426">
    <property type="entry name" value="PAS_9"/>
    <property type="match status" value="2"/>
</dbReference>
<comment type="catalytic activity">
    <reaction evidence="1">
        <text>ATP + protein L-histidine = ADP + protein N-phospho-L-histidine.</text>
        <dbReference type="EC" id="2.7.13.3"/>
    </reaction>
</comment>
<feature type="domain" description="PAC" evidence="7">
    <location>
        <begin position="79"/>
        <end position="131"/>
    </location>
</feature>
<evidence type="ECO:0000256" key="5">
    <source>
        <dbReference type="ARBA" id="ARBA00022777"/>
    </source>
</evidence>
<dbReference type="InterPro" id="IPR013655">
    <property type="entry name" value="PAS_fold_3"/>
</dbReference>
<keyword evidence="5" id="KW-0418">Kinase</keyword>
<feature type="domain" description="PAC" evidence="7">
    <location>
        <begin position="215"/>
        <end position="267"/>
    </location>
</feature>
<dbReference type="InterPro" id="IPR003661">
    <property type="entry name" value="HisK_dim/P_dom"/>
</dbReference>
<comment type="caution">
    <text evidence="8">The sequence shown here is derived from an EMBL/GenBank/DDBJ whole genome shotgun (WGS) entry which is preliminary data.</text>
</comment>
<dbReference type="CDD" id="cd00082">
    <property type="entry name" value="HisKA"/>
    <property type="match status" value="1"/>
</dbReference>
<dbReference type="GO" id="GO:0000155">
    <property type="term" value="F:phosphorelay sensor kinase activity"/>
    <property type="evidence" value="ECO:0007669"/>
    <property type="project" value="InterPro"/>
</dbReference>
<dbReference type="Pfam" id="PF00512">
    <property type="entry name" value="HisKA"/>
    <property type="match status" value="1"/>
</dbReference>
<keyword evidence="3" id="KW-0597">Phosphoprotein</keyword>
<evidence type="ECO:0000259" key="7">
    <source>
        <dbReference type="PROSITE" id="PS50113"/>
    </source>
</evidence>
<dbReference type="PROSITE" id="PS50112">
    <property type="entry name" value="PAS"/>
    <property type="match status" value="4"/>
</dbReference>
<dbReference type="EC" id="2.7.13.3" evidence="2"/>
<feature type="domain" description="PAS" evidence="6">
    <location>
        <begin position="393"/>
        <end position="465"/>
    </location>
</feature>
<proteinExistence type="predicted"/>
<feature type="domain" description="PAC" evidence="7">
    <location>
        <begin position="469"/>
        <end position="522"/>
    </location>
</feature>
<feature type="domain" description="PAS" evidence="6">
    <location>
        <begin position="7"/>
        <end position="50"/>
    </location>
</feature>
<dbReference type="AlphaFoldDB" id="A0A844GAW6"/>
<dbReference type="SUPFAM" id="SSF47384">
    <property type="entry name" value="Homodimeric domain of signal transducing histidine kinase"/>
    <property type="match status" value="1"/>
</dbReference>
<dbReference type="PANTHER" id="PTHR43304">
    <property type="entry name" value="PHYTOCHROME-LIKE PROTEIN CPH1"/>
    <property type="match status" value="1"/>
</dbReference>
<accession>A0A844GAW6</accession>
<dbReference type="Pfam" id="PF08447">
    <property type="entry name" value="PAS_3"/>
    <property type="match status" value="2"/>
</dbReference>
<dbReference type="Proteomes" id="UP000446658">
    <property type="component" value="Unassembled WGS sequence"/>
</dbReference>
<organism evidence="8 9">
    <name type="scientific">Paludibacterium denitrificans</name>
    <dbReference type="NCBI Taxonomy" id="2675226"/>
    <lineage>
        <taxon>Bacteria</taxon>
        <taxon>Pseudomonadati</taxon>
        <taxon>Pseudomonadota</taxon>
        <taxon>Betaproteobacteria</taxon>
        <taxon>Neisseriales</taxon>
        <taxon>Chromobacteriaceae</taxon>
        <taxon>Paludibacterium</taxon>
    </lineage>
</organism>
<dbReference type="NCBIfam" id="TIGR00229">
    <property type="entry name" value="sensory_box"/>
    <property type="match status" value="4"/>
</dbReference>
<evidence type="ECO:0000313" key="8">
    <source>
        <dbReference type="EMBL" id="MTD33616.1"/>
    </source>
</evidence>
<keyword evidence="9" id="KW-1185">Reference proteome</keyword>
<gene>
    <name evidence="8" type="ORF">GKE73_12895</name>
</gene>
<evidence type="ECO:0000256" key="1">
    <source>
        <dbReference type="ARBA" id="ARBA00000085"/>
    </source>
</evidence>
<dbReference type="RefSeq" id="WP_230370667.1">
    <property type="nucleotide sequence ID" value="NZ_WLYX01000001.1"/>
</dbReference>
<evidence type="ECO:0000256" key="3">
    <source>
        <dbReference type="ARBA" id="ARBA00022553"/>
    </source>
</evidence>
<dbReference type="InterPro" id="IPR036097">
    <property type="entry name" value="HisK_dim/P_sf"/>
</dbReference>
<feature type="domain" description="PAS" evidence="6">
    <location>
        <begin position="132"/>
        <end position="172"/>
    </location>
</feature>
<sequence>MQKSHKQYEQFQQAIDQHAIISVTDANGKITHVNDLFCSISGYSKQELIGYTHRVVRSSEHNESFYIAMWNTISSGNVWHGEVCNRRKNGSLYWVQATIAPILDNNGLPLQYISIRTDITHLKELESQIKIQEEKYHSIFSAVADGILLIGTDKRIIEFNSAVLRILGVHPDVLTDAVIDSEFIDFLGLRWPDGRLISSSDGPLSRALATGNIIRDVTIQLRRPDHQHVWLNIAVEPIYNDTGEMISVAISFSDVSQIQKTQNQLQHSLSQLHATVHAIPDLLFELDREGRCCCPPKGDESLLIIQRDQFTGKQISEILPVEAVTQVMASIVEAESCGNSYGREIWLDVSKGRCCFELSVARKDREPLEAERFIILARDVTLRKSMEADLRRNEQRLTLAVEGAGDGVWEWHIPSGELVFSKLYAAIQGYSEDELAPNISSWVDSVHPEDMPRISQVLQDYLDGKFPTYKAELRLRCKSGNYKWIMCRATITERSEDGKPLRMIGIHTDISHQKENESNLLLFRQIFNASDQCIAVTDPNGRVILVNKSYEEKMGYSVTDMDGLDFCQFAAIDKESGELVRQSVLIEKRPWVGMTRRRSKNGKEFYALNHYGLVQDEQGNLQFIFVIFSDFTDELAKREALTAAVESAEKANRSKSDFLSSMSHELRTPMNAILGFAQILEYDDTLNEDQQENIRKF</sequence>
<evidence type="ECO:0000313" key="9">
    <source>
        <dbReference type="Proteomes" id="UP000446658"/>
    </source>
</evidence>
<dbReference type="InterPro" id="IPR001610">
    <property type="entry name" value="PAC"/>
</dbReference>